<dbReference type="STRING" id="3821.A0A151R683"/>
<dbReference type="SUPFAM" id="SSF53756">
    <property type="entry name" value="UDP-Glycosyltransferase/glycogen phosphorylase"/>
    <property type="match status" value="1"/>
</dbReference>
<organism evidence="1 2">
    <name type="scientific">Cajanus cajan</name>
    <name type="common">Pigeon pea</name>
    <name type="synonym">Cajanus indicus</name>
    <dbReference type="NCBI Taxonomy" id="3821"/>
    <lineage>
        <taxon>Eukaryota</taxon>
        <taxon>Viridiplantae</taxon>
        <taxon>Streptophyta</taxon>
        <taxon>Embryophyta</taxon>
        <taxon>Tracheophyta</taxon>
        <taxon>Spermatophyta</taxon>
        <taxon>Magnoliopsida</taxon>
        <taxon>eudicotyledons</taxon>
        <taxon>Gunneridae</taxon>
        <taxon>Pentapetalae</taxon>
        <taxon>rosids</taxon>
        <taxon>fabids</taxon>
        <taxon>Fabales</taxon>
        <taxon>Fabaceae</taxon>
        <taxon>Papilionoideae</taxon>
        <taxon>50 kb inversion clade</taxon>
        <taxon>NPAAA clade</taxon>
        <taxon>indigoferoid/millettioid clade</taxon>
        <taxon>Phaseoleae</taxon>
        <taxon>Cajanus</taxon>
    </lineage>
</organism>
<reference evidence="1" key="1">
    <citation type="journal article" date="2012" name="Nat. Biotechnol.">
        <title>Draft genome sequence of pigeonpea (Cajanus cajan), an orphan legume crop of resource-poor farmers.</title>
        <authorList>
            <person name="Varshney R.K."/>
            <person name="Chen W."/>
            <person name="Li Y."/>
            <person name="Bharti A.K."/>
            <person name="Saxena R.K."/>
            <person name="Schlueter J.A."/>
            <person name="Donoghue M.T."/>
            <person name="Azam S."/>
            <person name="Fan G."/>
            <person name="Whaley A.M."/>
            <person name="Farmer A.D."/>
            <person name="Sheridan J."/>
            <person name="Iwata A."/>
            <person name="Tuteja R."/>
            <person name="Penmetsa R.V."/>
            <person name="Wu W."/>
            <person name="Upadhyaya H.D."/>
            <person name="Yang S.P."/>
            <person name="Shah T."/>
            <person name="Saxena K.B."/>
            <person name="Michael T."/>
            <person name="McCombie W.R."/>
            <person name="Yang B."/>
            <person name="Zhang G."/>
            <person name="Yang H."/>
            <person name="Wang J."/>
            <person name="Spillane C."/>
            <person name="Cook D.R."/>
            <person name="May G.D."/>
            <person name="Xu X."/>
            <person name="Jackson S.A."/>
        </authorList>
    </citation>
    <scope>NUCLEOTIDE SEQUENCE [LARGE SCALE GENOMIC DNA]</scope>
</reference>
<evidence type="ECO:0000313" key="1">
    <source>
        <dbReference type="EMBL" id="KYP38006.1"/>
    </source>
</evidence>
<dbReference type="Proteomes" id="UP000075243">
    <property type="component" value="Unassembled WGS sequence"/>
</dbReference>
<dbReference type="PANTHER" id="PTHR48045:SF34">
    <property type="entry name" value="ISOFLAVONE 7-O-GLUCOSYLTRANSFERASE 1-LIKE"/>
    <property type="match status" value="1"/>
</dbReference>
<evidence type="ECO:0000313" key="2">
    <source>
        <dbReference type="Proteomes" id="UP000075243"/>
    </source>
</evidence>
<dbReference type="EMBL" id="KQ484046">
    <property type="protein sequence ID" value="KYP38006.1"/>
    <property type="molecule type" value="Genomic_DNA"/>
</dbReference>
<accession>A0A151R683</accession>
<name>A0A151R683_CAJCA</name>
<sequence>MVAWPLYAEQKMNRVVLVQEMKVALAVKEDENGVVSSTELGERVKELMDSDKGKEIRQRIFKMKMSAAEAKAEGGTSRVALDKLAMLWKQS</sequence>
<dbReference type="Gramene" id="C.cajan_37699.t">
    <property type="protein sequence ID" value="C.cajan_37699.t.cds1"/>
    <property type="gene ID" value="C.cajan_37699"/>
</dbReference>
<proteinExistence type="predicted"/>
<dbReference type="OMA" id="LLLMIDC"/>
<dbReference type="AlphaFoldDB" id="A0A151R683"/>
<dbReference type="Gene3D" id="3.40.50.2000">
    <property type="entry name" value="Glycogen Phosphorylase B"/>
    <property type="match status" value="1"/>
</dbReference>
<keyword evidence="2" id="KW-1185">Reference proteome</keyword>
<dbReference type="PANTHER" id="PTHR48045">
    <property type="entry name" value="UDP-GLYCOSYLTRANSFERASE 72B1"/>
    <property type="match status" value="1"/>
</dbReference>
<protein>
    <submittedName>
        <fullName evidence="1">Anthocyanidin 5,3-O-glucosyltransferase</fullName>
    </submittedName>
</protein>
<gene>
    <name evidence="1" type="ORF">KK1_040778</name>
</gene>